<evidence type="ECO:0000256" key="2">
    <source>
        <dbReference type="SAM" id="SignalP"/>
    </source>
</evidence>
<name>A0ABS3ARB3_9BACT</name>
<proteinExistence type="predicted"/>
<keyword evidence="2" id="KW-0732">Signal</keyword>
<reference evidence="3 4" key="1">
    <citation type="submission" date="2021-02" db="EMBL/GenBank/DDBJ databases">
        <title>Activity-based single-cell genomes from oceanic crustal fluid captures similar information to metagenomic and metatranscriptomic surveys with orders of magnitude less sampling.</title>
        <authorList>
            <person name="D'Angelo T.S."/>
            <person name="Orcutt B.N."/>
        </authorList>
    </citation>
    <scope>NUCLEOTIDE SEQUENCE [LARGE SCALE GENOMIC DNA]</scope>
    <source>
        <strain evidence="3">AH-315-G07</strain>
    </source>
</reference>
<evidence type="ECO:0000313" key="4">
    <source>
        <dbReference type="Proteomes" id="UP000722121"/>
    </source>
</evidence>
<protein>
    <recommendedName>
        <fullName evidence="5">Secreted protein</fullName>
    </recommendedName>
</protein>
<organism evidence="3 4">
    <name type="scientific">Simkania negevensis</name>
    <dbReference type="NCBI Taxonomy" id="83561"/>
    <lineage>
        <taxon>Bacteria</taxon>
        <taxon>Pseudomonadati</taxon>
        <taxon>Chlamydiota</taxon>
        <taxon>Chlamydiia</taxon>
        <taxon>Parachlamydiales</taxon>
        <taxon>Simkaniaceae</taxon>
        <taxon>Simkania</taxon>
    </lineage>
</organism>
<evidence type="ECO:0000256" key="1">
    <source>
        <dbReference type="SAM" id="Phobius"/>
    </source>
</evidence>
<feature type="transmembrane region" description="Helical" evidence="1">
    <location>
        <begin position="66"/>
        <end position="86"/>
    </location>
</feature>
<evidence type="ECO:0008006" key="5">
    <source>
        <dbReference type="Google" id="ProtNLM"/>
    </source>
</evidence>
<dbReference type="Proteomes" id="UP000722121">
    <property type="component" value="Unassembled WGS sequence"/>
</dbReference>
<keyword evidence="1" id="KW-0472">Membrane</keyword>
<gene>
    <name evidence="3" type="ORF">JYU14_02320</name>
</gene>
<feature type="chain" id="PRO_5046070935" description="Secreted protein" evidence="2">
    <location>
        <begin position="23"/>
        <end position="94"/>
    </location>
</feature>
<sequence length="94" mass="9050">MKKIIALATAIVAMVNITTLTAAPERGAQAPQEWNVNDFVSQTGFETAAGSAGSTATATGLTAGGWIGLGAGAAAAAAAVVAIAAAKSTTAHSH</sequence>
<keyword evidence="4" id="KW-1185">Reference proteome</keyword>
<keyword evidence="1" id="KW-1133">Transmembrane helix</keyword>
<feature type="signal peptide" evidence="2">
    <location>
        <begin position="1"/>
        <end position="22"/>
    </location>
</feature>
<keyword evidence="1" id="KW-0812">Transmembrane</keyword>
<accession>A0ABS3ARB3</accession>
<comment type="caution">
    <text evidence="3">The sequence shown here is derived from an EMBL/GenBank/DDBJ whole genome shotgun (WGS) entry which is preliminary data.</text>
</comment>
<evidence type="ECO:0000313" key="3">
    <source>
        <dbReference type="EMBL" id="MBN4066898.1"/>
    </source>
</evidence>
<dbReference type="EMBL" id="JAFITR010000036">
    <property type="protein sequence ID" value="MBN4066898.1"/>
    <property type="molecule type" value="Genomic_DNA"/>
</dbReference>